<keyword evidence="7" id="KW-1185">Reference proteome</keyword>
<protein>
    <submittedName>
        <fullName evidence="6">PilC/PilY family type IV pilus protein</fullName>
    </submittedName>
</protein>
<reference evidence="6 7" key="1">
    <citation type="submission" date="2023-09" db="EMBL/GenBank/DDBJ databases">
        <authorList>
            <person name="Rey-Velasco X."/>
        </authorList>
    </citation>
    <scope>NUCLEOTIDE SEQUENCE [LARGE SCALE GENOMIC DNA]</scope>
    <source>
        <strain evidence="6 7">W431</strain>
    </source>
</reference>
<evidence type="ECO:0000256" key="3">
    <source>
        <dbReference type="SAM" id="MobiDB-lite"/>
    </source>
</evidence>
<feature type="chain" id="PRO_5045725077" evidence="4">
    <location>
        <begin position="22"/>
        <end position="1183"/>
    </location>
</feature>
<feature type="region of interest" description="Disordered" evidence="3">
    <location>
        <begin position="323"/>
        <end position="344"/>
    </location>
</feature>
<sequence length="1183" mass="128859">MKKILTLILTSALTLSFFSIGEDIELYISDTVKQLAQRPQVLIIFDNSGSMGTKENVNASYDPDTEYDAVGGLNSLSDKFVYFVKGGVDGVSLPVPDSPSESRRFLDEINSCQTARDILATTGFYTGHIREYSLKGNTGTWEELPDNNGANIEVIDCEDDVTNEDPTNVDGLDSGYPVDNQGDKKNPVYHTADVNDSNVSWSGTLVTLYTDNYLRWHHGEDIAQVSRSRLDQAKESITNVIKSAPSVDFGLQIFNYDDGDKSTDPNGGRIVFGIDELDNTKQAAFLKIINDELKAQTWTPLCESLYEAYNYFAGKAVDFGDDDQSQGGSYKKNNPPRDTSIESSGKYITPFSNCNGKAYVILITDGEPTYDNGADTKIKALTSEVDESTVNFNGTKYKSNYLAGLAGWMNDYDVNVDLDGSQKVSTFTIGFSKGADSAADLLKETASRGGGQYFKAKDSVQLTAALLTALGELEPSNDSLTSASVASNNFDRTETLNAVYYAMFNPQNGPRWQGNLKKYKVIGGEQVGQSSVAALNDDTGHFSDSVTSFWSKTNSKDGDKVAEGGVADMLRNMTSRTLYSDLTVDGDSLVTFNRSNAEKAFTDAAGLAAELDVLEDEIDDTLNWHAGMDVDDEDDDNSTTDMRYDVFGDPLHSKPLVVNYGDSIRIVIGTNAGVLHMFEDNTDTDVVTENWAFLPKEFFPNIKHLRNNYSSADKVYGIDGRITSYINDANGDGIVNGSDKVYIFFGLRRGGSSYYALDITSPTSPKFLWKIDSNTPGFSELGQSWSQPKIAYSALNVTGTTAEPVLIFGGGYDAGKDAAGVGGNDSKGRAIYMVDAKTGTLKWSLAPSGGTTTFTGITDSIPSSIGMLDSNGDGLVDRLYAGDTGGNLWRVDMPDESPTDANNPWTVFKLASLGGTTNDTDRRFFNEPSIVRTFITETIETTVTDEEGATTKITSKQEKPYEAILIGSGDRSNPLGEDTQDSFFMIKDENIKTQSFPSKTLPTIPAPTAITMSQLYDYTNNPFGQTMTTTQLNTLELAVSQKQGWYINFGKSDGEKNTESAIVIKGVAYFTSFMPPSLVGNQAICEIPGGQGWLYAVDLALGTKKYNWVDSENPDGITDGDERKVYISEQFLGTPTLIVVPEDDGDDNTIDEAVGNIIVGRKIVPVGFSLQTMRTHLYIDENN</sequence>
<feature type="domain" description="VWFA" evidence="5">
    <location>
        <begin position="211"/>
        <end position="470"/>
    </location>
</feature>
<dbReference type="SUPFAM" id="SSF53300">
    <property type="entry name" value="vWA-like"/>
    <property type="match status" value="1"/>
</dbReference>
<keyword evidence="2" id="KW-0106">Calcium</keyword>
<evidence type="ECO:0000313" key="6">
    <source>
        <dbReference type="EMBL" id="MDT0602405.1"/>
    </source>
</evidence>
<evidence type="ECO:0000256" key="2">
    <source>
        <dbReference type="ARBA" id="ARBA00022837"/>
    </source>
</evidence>
<dbReference type="InterPro" id="IPR008707">
    <property type="entry name" value="B-propeller_PilY1"/>
</dbReference>
<dbReference type="InterPro" id="IPR036465">
    <property type="entry name" value="vWFA_dom_sf"/>
</dbReference>
<gene>
    <name evidence="6" type="ORF">RM573_02245</name>
</gene>
<keyword evidence="4" id="KW-0732">Signal</keyword>
<dbReference type="Gene3D" id="3.40.50.410">
    <property type="entry name" value="von Willebrand factor, type A domain"/>
    <property type="match status" value="1"/>
</dbReference>
<proteinExistence type="predicted"/>
<evidence type="ECO:0000256" key="1">
    <source>
        <dbReference type="ARBA" id="ARBA00022723"/>
    </source>
</evidence>
<dbReference type="InterPro" id="IPR002035">
    <property type="entry name" value="VWF_A"/>
</dbReference>
<evidence type="ECO:0000313" key="7">
    <source>
        <dbReference type="Proteomes" id="UP001266357"/>
    </source>
</evidence>
<keyword evidence="1" id="KW-0479">Metal-binding</keyword>
<name>A0ABU2ZXY3_9GAMM</name>
<comment type="caution">
    <text evidence="6">The sequence shown here is derived from an EMBL/GenBank/DDBJ whole genome shotgun (WGS) entry which is preliminary data.</text>
</comment>
<feature type="signal peptide" evidence="4">
    <location>
        <begin position="1"/>
        <end position="21"/>
    </location>
</feature>
<evidence type="ECO:0000259" key="5">
    <source>
        <dbReference type="PROSITE" id="PS50234"/>
    </source>
</evidence>
<dbReference type="EMBL" id="JAVRIF010000001">
    <property type="protein sequence ID" value="MDT0602405.1"/>
    <property type="molecule type" value="Genomic_DNA"/>
</dbReference>
<dbReference type="PROSITE" id="PS50234">
    <property type="entry name" value="VWFA"/>
    <property type="match status" value="1"/>
</dbReference>
<evidence type="ECO:0000256" key="4">
    <source>
        <dbReference type="SAM" id="SignalP"/>
    </source>
</evidence>
<accession>A0ABU2ZXY3</accession>
<dbReference type="Proteomes" id="UP001266357">
    <property type="component" value="Unassembled WGS sequence"/>
</dbReference>
<dbReference type="RefSeq" id="WP_311576566.1">
    <property type="nucleotide sequence ID" value="NZ_JAVRIF010000001.1"/>
</dbReference>
<organism evidence="6 7">
    <name type="scientific">Thalassotalea castellviae</name>
    <dbReference type="NCBI Taxonomy" id="3075612"/>
    <lineage>
        <taxon>Bacteria</taxon>
        <taxon>Pseudomonadati</taxon>
        <taxon>Pseudomonadota</taxon>
        <taxon>Gammaproteobacteria</taxon>
        <taxon>Alteromonadales</taxon>
        <taxon>Colwelliaceae</taxon>
        <taxon>Thalassotalea</taxon>
    </lineage>
</organism>
<dbReference type="Pfam" id="PF05567">
    <property type="entry name" value="T4P_PilY1"/>
    <property type="match status" value="1"/>
</dbReference>